<dbReference type="AlphaFoldDB" id="A0A2P5ES98"/>
<comment type="caution">
    <text evidence="1">The sequence shown here is derived from an EMBL/GenBank/DDBJ whole genome shotgun (WGS) entry which is preliminary data.</text>
</comment>
<dbReference type="EMBL" id="JXTC01000106">
    <property type="protein sequence ID" value="PON88406.1"/>
    <property type="molecule type" value="Genomic_DNA"/>
</dbReference>
<proteinExistence type="predicted"/>
<sequence length="25" mass="3090">MIFSHLLMELTYIYHFSYNIILMPV</sequence>
<keyword evidence="2" id="KW-1185">Reference proteome</keyword>
<organism evidence="1 2">
    <name type="scientific">Trema orientale</name>
    <name type="common">Charcoal tree</name>
    <name type="synonym">Celtis orientalis</name>
    <dbReference type="NCBI Taxonomy" id="63057"/>
    <lineage>
        <taxon>Eukaryota</taxon>
        <taxon>Viridiplantae</taxon>
        <taxon>Streptophyta</taxon>
        <taxon>Embryophyta</taxon>
        <taxon>Tracheophyta</taxon>
        <taxon>Spermatophyta</taxon>
        <taxon>Magnoliopsida</taxon>
        <taxon>eudicotyledons</taxon>
        <taxon>Gunneridae</taxon>
        <taxon>Pentapetalae</taxon>
        <taxon>rosids</taxon>
        <taxon>fabids</taxon>
        <taxon>Rosales</taxon>
        <taxon>Cannabaceae</taxon>
        <taxon>Trema</taxon>
    </lineage>
</organism>
<name>A0A2P5ES98_TREOI</name>
<dbReference type="InParanoid" id="A0A2P5ES98"/>
<gene>
    <name evidence="1" type="ORF">TorRG33x02_157720</name>
</gene>
<dbReference type="Proteomes" id="UP000237000">
    <property type="component" value="Unassembled WGS sequence"/>
</dbReference>
<accession>A0A2P5ES98</accession>
<protein>
    <submittedName>
        <fullName evidence="1">Uncharacterized protein</fullName>
    </submittedName>
</protein>
<evidence type="ECO:0000313" key="2">
    <source>
        <dbReference type="Proteomes" id="UP000237000"/>
    </source>
</evidence>
<evidence type="ECO:0000313" key="1">
    <source>
        <dbReference type="EMBL" id="PON88406.1"/>
    </source>
</evidence>
<reference evidence="2" key="1">
    <citation type="submission" date="2016-06" db="EMBL/GenBank/DDBJ databases">
        <title>Parallel loss of symbiosis genes in relatives of nitrogen-fixing non-legume Parasponia.</title>
        <authorList>
            <person name="Van Velzen R."/>
            <person name="Holmer R."/>
            <person name="Bu F."/>
            <person name="Rutten L."/>
            <person name="Van Zeijl A."/>
            <person name="Liu W."/>
            <person name="Santuari L."/>
            <person name="Cao Q."/>
            <person name="Sharma T."/>
            <person name="Shen D."/>
            <person name="Roswanjaya Y."/>
            <person name="Wardhani T."/>
            <person name="Kalhor M.S."/>
            <person name="Jansen J."/>
            <person name="Van den Hoogen J."/>
            <person name="Gungor B."/>
            <person name="Hartog M."/>
            <person name="Hontelez J."/>
            <person name="Verver J."/>
            <person name="Yang W.-C."/>
            <person name="Schijlen E."/>
            <person name="Repin R."/>
            <person name="Schilthuizen M."/>
            <person name="Schranz E."/>
            <person name="Heidstra R."/>
            <person name="Miyata K."/>
            <person name="Fedorova E."/>
            <person name="Kohlen W."/>
            <person name="Bisseling T."/>
            <person name="Smit S."/>
            <person name="Geurts R."/>
        </authorList>
    </citation>
    <scope>NUCLEOTIDE SEQUENCE [LARGE SCALE GENOMIC DNA]</scope>
    <source>
        <strain evidence="2">cv. RG33-2</strain>
    </source>
</reference>